<keyword evidence="4" id="KW-1185">Reference proteome</keyword>
<evidence type="ECO:0000313" key="3">
    <source>
        <dbReference type="EMBL" id="QDM56075.1"/>
    </source>
</evidence>
<proteinExistence type="predicted"/>
<gene>
    <name evidence="3" type="primary">60</name>
    <name evidence="3" type="ORF">SEA_SLEEPYHEAD_60</name>
</gene>
<dbReference type="GO" id="GO:0004519">
    <property type="term" value="F:endonuclease activity"/>
    <property type="evidence" value="ECO:0007669"/>
    <property type="project" value="UniProtKB-KW"/>
</dbReference>
<feature type="domain" description="HNH nuclease" evidence="2">
    <location>
        <begin position="71"/>
        <end position="110"/>
    </location>
</feature>
<dbReference type="GeneID" id="55618692"/>
<reference evidence="3 4" key="1">
    <citation type="submission" date="2019-05" db="EMBL/GenBank/DDBJ databases">
        <authorList>
            <person name="Andrick R."/>
            <person name="Dugal D."/>
            <person name="Kinney M."/>
            <person name="Taplin D."/>
            <person name="Molloy S.D."/>
            <person name="Garlena R.A."/>
            <person name="Russell D.A."/>
            <person name="Pope W.H."/>
            <person name="Jacobs-Sera D."/>
            <person name="Hatfull G.F."/>
        </authorList>
    </citation>
    <scope>NUCLEOTIDE SEQUENCE [LARGE SCALE GENOMIC DNA]</scope>
</reference>
<dbReference type="InterPro" id="IPR010902">
    <property type="entry name" value="NUMOD4"/>
</dbReference>
<dbReference type="SUPFAM" id="SSF54060">
    <property type="entry name" value="His-Me finger endonucleases"/>
    <property type="match status" value="1"/>
</dbReference>
<keyword evidence="3" id="KW-0540">Nuclease</keyword>
<dbReference type="InterPro" id="IPR044925">
    <property type="entry name" value="His-Me_finger_sf"/>
</dbReference>
<dbReference type="KEGG" id="vg:55618692"/>
<sequence length="115" mass="13042">MTPIDQPQSEQWRDIPGFEGIYQASNLGIIRSIDRIDARGNRRRGQPLQTRHHLSGIDVGLTKNARQTQHFVRRLVLQTFVGPCPDGMEARHINGDPTDCRLSNLEWATRVRASA</sequence>
<dbReference type="GO" id="GO:0016788">
    <property type="term" value="F:hydrolase activity, acting on ester bonds"/>
    <property type="evidence" value="ECO:0007669"/>
    <property type="project" value="InterPro"/>
</dbReference>
<evidence type="ECO:0000259" key="1">
    <source>
        <dbReference type="Pfam" id="PF07463"/>
    </source>
</evidence>
<dbReference type="Pfam" id="PF13392">
    <property type="entry name" value="HNH_3"/>
    <property type="match status" value="1"/>
</dbReference>
<dbReference type="Proteomes" id="UP000320841">
    <property type="component" value="Segment"/>
</dbReference>
<keyword evidence="3" id="KW-0255">Endonuclease</keyword>
<dbReference type="Gene3D" id="3.90.75.20">
    <property type="match status" value="1"/>
</dbReference>
<name>A0A515MHC2_9CAUD</name>
<evidence type="ECO:0000313" key="4">
    <source>
        <dbReference type="Proteomes" id="UP000320841"/>
    </source>
</evidence>
<keyword evidence="3" id="KW-0378">Hydrolase</keyword>
<dbReference type="Pfam" id="PF07463">
    <property type="entry name" value="NUMOD4"/>
    <property type="match status" value="1"/>
</dbReference>
<feature type="domain" description="NUMOD4" evidence="1">
    <location>
        <begin position="10"/>
        <end position="44"/>
    </location>
</feature>
<dbReference type="EMBL" id="MK967380">
    <property type="protein sequence ID" value="QDM56075.1"/>
    <property type="molecule type" value="Genomic_DNA"/>
</dbReference>
<organism evidence="3 4">
    <name type="scientific">Rhodococcus phage Sleepyhead</name>
    <dbReference type="NCBI Taxonomy" id="2591131"/>
    <lineage>
        <taxon>Viruses</taxon>
        <taxon>Duplodnaviria</taxon>
        <taxon>Heunggongvirae</taxon>
        <taxon>Uroviricota</taxon>
        <taxon>Caudoviricetes</taxon>
        <taxon>Sleepyheadvirus</taxon>
        <taxon>Sleepyheadvirus sleepyhead</taxon>
    </lineage>
</organism>
<dbReference type="InterPro" id="IPR003615">
    <property type="entry name" value="HNH_nuc"/>
</dbReference>
<protein>
    <submittedName>
        <fullName evidence="3">HNH endonuclease</fullName>
    </submittedName>
</protein>
<evidence type="ECO:0000259" key="2">
    <source>
        <dbReference type="Pfam" id="PF13392"/>
    </source>
</evidence>
<dbReference type="RefSeq" id="YP_009848274.1">
    <property type="nucleotide sequence ID" value="NC_048782.1"/>
</dbReference>
<accession>A0A515MHC2</accession>